<name>A0A183EYX8_9BILA</name>
<reference evidence="3" key="1">
    <citation type="submission" date="2016-06" db="UniProtKB">
        <authorList>
            <consortium name="WormBaseParasite"/>
        </authorList>
    </citation>
    <scope>IDENTIFICATION</scope>
</reference>
<dbReference type="OrthoDB" id="5911915at2759"/>
<reference evidence="1 2" key="2">
    <citation type="submission" date="2018-11" db="EMBL/GenBank/DDBJ databases">
        <authorList>
            <consortium name="Pathogen Informatics"/>
        </authorList>
    </citation>
    <scope>NUCLEOTIDE SEQUENCE [LARGE SCALE GENOMIC DNA]</scope>
</reference>
<organism evidence="3">
    <name type="scientific">Gongylonema pulchrum</name>
    <dbReference type="NCBI Taxonomy" id="637853"/>
    <lineage>
        <taxon>Eukaryota</taxon>
        <taxon>Metazoa</taxon>
        <taxon>Ecdysozoa</taxon>
        <taxon>Nematoda</taxon>
        <taxon>Chromadorea</taxon>
        <taxon>Rhabditida</taxon>
        <taxon>Spirurina</taxon>
        <taxon>Spiruromorpha</taxon>
        <taxon>Spiruroidea</taxon>
        <taxon>Gongylonematidae</taxon>
        <taxon>Gongylonema</taxon>
    </lineage>
</organism>
<dbReference type="AlphaFoldDB" id="A0A183EYX8"/>
<evidence type="ECO:0000313" key="2">
    <source>
        <dbReference type="Proteomes" id="UP000271098"/>
    </source>
</evidence>
<sequence>MSAHDSDDGPLRPVYNPCRPPWIGYWNKRWENRDKYVFI</sequence>
<gene>
    <name evidence="1" type="ORF">GPUH_LOCUS26169</name>
</gene>
<dbReference type="Proteomes" id="UP000271098">
    <property type="component" value="Unassembled WGS sequence"/>
</dbReference>
<protein>
    <submittedName>
        <fullName evidence="3">PH domain-containing protein</fullName>
    </submittedName>
</protein>
<proteinExistence type="predicted"/>
<dbReference type="WBParaSite" id="GPUH_0002619901-mRNA-1">
    <property type="protein sequence ID" value="GPUH_0002619901-mRNA-1"/>
    <property type="gene ID" value="GPUH_0002619901"/>
</dbReference>
<evidence type="ECO:0000313" key="3">
    <source>
        <dbReference type="WBParaSite" id="GPUH_0002619901-mRNA-1"/>
    </source>
</evidence>
<accession>A0A183EYX8</accession>
<keyword evidence="2" id="KW-1185">Reference proteome</keyword>
<dbReference type="EMBL" id="UYRT01109050">
    <property type="protein sequence ID" value="VDN45191.1"/>
    <property type="molecule type" value="Genomic_DNA"/>
</dbReference>
<evidence type="ECO:0000313" key="1">
    <source>
        <dbReference type="EMBL" id="VDN45191.1"/>
    </source>
</evidence>